<dbReference type="AlphaFoldDB" id="A0A2H3AVP5"/>
<organism evidence="2 3">
    <name type="scientific">Armillaria solidipes</name>
    <dbReference type="NCBI Taxonomy" id="1076256"/>
    <lineage>
        <taxon>Eukaryota</taxon>
        <taxon>Fungi</taxon>
        <taxon>Dikarya</taxon>
        <taxon>Basidiomycota</taxon>
        <taxon>Agaricomycotina</taxon>
        <taxon>Agaricomycetes</taxon>
        <taxon>Agaricomycetidae</taxon>
        <taxon>Agaricales</taxon>
        <taxon>Marasmiineae</taxon>
        <taxon>Physalacriaceae</taxon>
        <taxon>Armillaria</taxon>
    </lineage>
</organism>
<protein>
    <submittedName>
        <fullName evidence="2">Uncharacterized protein</fullName>
    </submittedName>
</protein>
<evidence type="ECO:0000313" key="3">
    <source>
        <dbReference type="Proteomes" id="UP000218334"/>
    </source>
</evidence>
<gene>
    <name evidence="2" type="ORF">ARMSODRAFT_1026241</name>
</gene>
<name>A0A2H3AVP5_9AGAR</name>
<feature type="transmembrane region" description="Helical" evidence="1">
    <location>
        <begin position="20"/>
        <end position="43"/>
    </location>
</feature>
<dbReference type="Proteomes" id="UP000218334">
    <property type="component" value="Unassembled WGS sequence"/>
</dbReference>
<feature type="transmembrane region" description="Helical" evidence="1">
    <location>
        <begin position="109"/>
        <end position="129"/>
    </location>
</feature>
<sequence length="140" mass="15465">MSTSISQDQSKTIFKASDLVLNSTLLEAFLHGMYTIVFLSGIAKCHNTLLTASVLAFVVNGVTEMATYQSLLSTNYKWMWAVSGICVCANILLADCILAWVVWNWDLKVVIILIISAILEIVFSGFFLYQDISHSSSNTT</sequence>
<evidence type="ECO:0000256" key="1">
    <source>
        <dbReference type="SAM" id="Phobius"/>
    </source>
</evidence>
<proteinExistence type="predicted"/>
<dbReference type="EMBL" id="KZ293482">
    <property type="protein sequence ID" value="PBK60804.1"/>
    <property type="molecule type" value="Genomic_DNA"/>
</dbReference>
<keyword evidence="3" id="KW-1185">Reference proteome</keyword>
<reference evidence="3" key="1">
    <citation type="journal article" date="2017" name="Nat. Ecol. Evol.">
        <title>Genome expansion and lineage-specific genetic innovations in the forest pathogenic fungi Armillaria.</title>
        <authorList>
            <person name="Sipos G."/>
            <person name="Prasanna A.N."/>
            <person name="Walter M.C."/>
            <person name="O'Connor E."/>
            <person name="Balint B."/>
            <person name="Krizsan K."/>
            <person name="Kiss B."/>
            <person name="Hess J."/>
            <person name="Varga T."/>
            <person name="Slot J."/>
            <person name="Riley R."/>
            <person name="Boka B."/>
            <person name="Rigling D."/>
            <person name="Barry K."/>
            <person name="Lee J."/>
            <person name="Mihaltcheva S."/>
            <person name="LaButti K."/>
            <person name="Lipzen A."/>
            <person name="Waldron R."/>
            <person name="Moloney N.M."/>
            <person name="Sperisen C."/>
            <person name="Kredics L."/>
            <person name="Vagvoelgyi C."/>
            <person name="Patrignani A."/>
            <person name="Fitzpatrick D."/>
            <person name="Nagy I."/>
            <person name="Doyle S."/>
            <person name="Anderson J.B."/>
            <person name="Grigoriev I.V."/>
            <person name="Gueldener U."/>
            <person name="Muensterkoetter M."/>
            <person name="Nagy L.G."/>
        </authorList>
    </citation>
    <scope>NUCLEOTIDE SEQUENCE [LARGE SCALE GENOMIC DNA]</scope>
    <source>
        <strain evidence="3">28-4</strain>
    </source>
</reference>
<feature type="transmembrane region" description="Helical" evidence="1">
    <location>
        <begin position="49"/>
        <end position="68"/>
    </location>
</feature>
<feature type="transmembrane region" description="Helical" evidence="1">
    <location>
        <begin position="80"/>
        <end position="103"/>
    </location>
</feature>
<accession>A0A2H3AVP5</accession>
<keyword evidence="1" id="KW-0472">Membrane</keyword>
<keyword evidence="1" id="KW-0812">Transmembrane</keyword>
<evidence type="ECO:0000313" key="2">
    <source>
        <dbReference type="EMBL" id="PBK60804.1"/>
    </source>
</evidence>
<keyword evidence="1" id="KW-1133">Transmembrane helix</keyword>